<accession>A0A3B3RYZ1</accession>
<dbReference type="FunFam" id="3.10.250.10:FF:000002">
    <property type="entry name" value="Scavenger receptor cysteine-rich type 1 protein M130"/>
    <property type="match status" value="1"/>
</dbReference>
<feature type="disulfide bond" evidence="12">
    <location>
        <begin position="244"/>
        <end position="254"/>
    </location>
</feature>
<proteinExistence type="predicted"/>
<evidence type="ECO:0000256" key="7">
    <source>
        <dbReference type="ARBA" id="ARBA00022737"/>
    </source>
</evidence>
<dbReference type="PANTHER" id="PTHR19331:SF468">
    <property type="entry name" value="SCAVENGER RECEPTOR CYSTEINE-RICH TYPE 1 PROTEIN M160"/>
    <property type="match status" value="1"/>
</dbReference>
<evidence type="ECO:0000256" key="9">
    <source>
        <dbReference type="ARBA" id="ARBA00023136"/>
    </source>
</evidence>
<feature type="disulfide bond" evidence="12">
    <location>
        <begin position="63"/>
        <end position="124"/>
    </location>
</feature>
<dbReference type="GO" id="GO:0005737">
    <property type="term" value="C:cytoplasm"/>
    <property type="evidence" value="ECO:0007669"/>
    <property type="project" value="UniProtKB-ARBA"/>
</dbReference>
<name>A0A3B3RYZ1_9TELE</name>
<dbReference type="SMART" id="SM00202">
    <property type="entry name" value="SR"/>
    <property type="match status" value="5"/>
</dbReference>
<evidence type="ECO:0000256" key="12">
    <source>
        <dbReference type="PROSITE-ProRule" id="PRU00196"/>
    </source>
</evidence>
<dbReference type="FunFam" id="3.10.250.10:FF:000004">
    <property type="entry name" value="Scavenger receptor cysteine-rich type 1 protein M130"/>
    <property type="match status" value="1"/>
</dbReference>
<keyword evidence="3" id="KW-1003">Cell membrane</keyword>
<dbReference type="Ensembl" id="ENSPKIT00000003689.1">
    <property type="protein sequence ID" value="ENSPKIP00000023016.1"/>
    <property type="gene ID" value="ENSPKIG00000006801.1"/>
</dbReference>
<evidence type="ECO:0000313" key="15">
    <source>
        <dbReference type="Ensembl" id="ENSPKIP00000023016.1"/>
    </source>
</evidence>
<feature type="disulfide bond" evidence="12">
    <location>
        <begin position="324"/>
        <end position="385"/>
    </location>
</feature>
<keyword evidence="7" id="KW-0677">Repeat</keyword>
<feature type="disulfide bond" evidence="12">
    <location>
        <begin position="568"/>
        <end position="578"/>
    </location>
</feature>
<dbReference type="PRINTS" id="PR00258">
    <property type="entry name" value="SPERACTRCPTR"/>
</dbReference>
<feature type="domain" description="SRCR" evidence="14">
    <location>
        <begin position="286"/>
        <end position="386"/>
    </location>
</feature>
<dbReference type="PANTHER" id="PTHR19331">
    <property type="entry name" value="SCAVENGER RECEPTOR DOMAIN-CONTAINING"/>
    <property type="match status" value="1"/>
</dbReference>
<feature type="region of interest" description="Disordered" evidence="13">
    <location>
        <begin position="663"/>
        <end position="716"/>
    </location>
</feature>
<dbReference type="GO" id="GO:0005576">
    <property type="term" value="C:extracellular region"/>
    <property type="evidence" value="ECO:0007669"/>
    <property type="project" value="UniProtKB-SubCell"/>
</dbReference>
<keyword evidence="4" id="KW-0964">Secreted</keyword>
<evidence type="ECO:0000256" key="3">
    <source>
        <dbReference type="ARBA" id="ARBA00022475"/>
    </source>
</evidence>
<evidence type="ECO:0000256" key="1">
    <source>
        <dbReference type="ARBA" id="ARBA00004251"/>
    </source>
</evidence>
<evidence type="ECO:0000313" key="16">
    <source>
        <dbReference type="Proteomes" id="UP000261540"/>
    </source>
</evidence>
<evidence type="ECO:0000256" key="6">
    <source>
        <dbReference type="ARBA" id="ARBA00022729"/>
    </source>
</evidence>
<evidence type="ECO:0000256" key="2">
    <source>
        <dbReference type="ARBA" id="ARBA00004613"/>
    </source>
</evidence>
<feature type="domain" description="SRCR" evidence="14">
    <location>
        <begin position="25"/>
        <end position="125"/>
    </location>
</feature>
<dbReference type="GeneTree" id="ENSGT00940000163299"/>
<dbReference type="FunFam" id="3.10.250.10:FF:000009">
    <property type="entry name" value="WC1"/>
    <property type="match status" value="2"/>
</dbReference>
<dbReference type="Gene3D" id="3.10.250.10">
    <property type="entry name" value="SRCR-like domain"/>
    <property type="match status" value="5"/>
</dbReference>
<feature type="disulfide bond" evidence="12">
    <location>
        <begin position="94"/>
        <end position="104"/>
    </location>
</feature>
<organism evidence="15 16">
    <name type="scientific">Paramormyrops kingsleyae</name>
    <dbReference type="NCBI Taxonomy" id="1676925"/>
    <lineage>
        <taxon>Eukaryota</taxon>
        <taxon>Metazoa</taxon>
        <taxon>Chordata</taxon>
        <taxon>Craniata</taxon>
        <taxon>Vertebrata</taxon>
        <taxon>Euteleostomi</taxon>
        <taxon>Actinopterygii</taxon>
        <taxon>Neopterygii</taxon>
        <taxon>Teleostei</taxon>
        <taxon>Osteoglossocephala</taxon>
        <taxon>Osteoglossomorpha</taxon>
        <taxon>Osteoglossiformes</taxon>
        <taxon>Mormyridae</taxon>
        <taxon>Paramormyrops</taxon>
    </lineage>
</organism>
<keyword evidence="8" id="KW-1133">Transmembrane helix</keyword>
<dbReference type="AlphaFoldDB" id="A0A3B3RYZ1"/>
<keyword evidence="10 12" id="KW-1015">Disulfide bond</keyword>
<evidence type="ECO:0000256" key="8">
    <source>
        <dbReference type="ARBA" id="ARBA00022989"/>
    </source>
</evidence>
<dbReference type="FunFam" id="3.10.250.10:FF:000012">
    <property type="entry name" value="CD163 molecule like 1"/>
    <property type="match status" value="1"/>
</dbReference>
<reference evidence="15" key="2">
    <citation type="submission" date="2025-09" db="UniProtKB">
        <authorList>
            <consortium name="Ensembl"/>
        </authorList>
    </citation>
    <scope>IDENTIFICATION</scope>
</reference>
<dbReference type="Proteomes" id="UP000261540">
    <property type="component" value="Unplaced"/>
</dbReference>
<feature type="disulfide bond" evidence="12">
    <location>
        <begin position="355"/>
        <end position="365"/>
    </location>
</feature>
<protein>
    <recommendedName>
        <fullName evidence="14">SRCR domain-containing protein</fullName>
    </recommendedName>
</protein>
<feature type="disulfide bond" evidence="12">
    <location>
        <begin position="50"/>
        <end position="114"/>
    </location>
</feature>
<feature type="compositionally biased region" description="Basic and acidic residues" evidence="13">
    <location>
        <begin position="706"/>
        <end position="716"/>
    </location>
</feature>
<evidence type="ECO:0000256" key="11">
    <source>
        <dbReference type="ARBA" id="ARBA00023180"/>
    </source>
</evidence>
<feature type="domain" description="SRCR" evidence="14">
    <location>
        <begin position="186"/>
        <end position="269"/>
    </location>
</feature>
<evidence type="ECO:0000259" key="14">
    <source>
        <dbReference type="PROSITE" id="PS50287"/>
    </source>
</evidence>
<evidence type="ECO:0000256" key="10">
    <source>
        <dbReference type="ARBA" id="ARBA00023157"/>
    </source>
</evidence>
<keyword evidence="16" id="KW-1185">Reference proteome</keyword>
<evidence type="ECO:0000256" key="13">
    <source>
        <dbReference type="SAM" id="MobiDB-lite"/>
    </source>
</evidence>
<dbReference type="Pfam" id="PF00530">
    <property type="entry name" value="SRCR"/>
    <property type="match status" value="5"/>
</dbReference>
<keyword evidence="6" id="KW-0732">Signal</keyword>
<feature type="domain" description="SRCR" evidence="14">
    <location>
        <begin position="499"/>
        <end position="599"/>
    </location>
</feature>
<dbReference type="SUPFAM" id="SSF56487">
    <property type="entry name" value="SRCR-like"/>
    <property type="match status" value="5"/>
</dbReference>
<keyword evidence="9" id="KW-0472">Membrane</keyword>
<feature type="disulfide bond" evidence="12">
    <location>
        <begin position="524"/>
        <end position="588"/>
    </location>
</feature>
<feature type="disulfide bond" evidence="12">
    <location>
        <begin position="311"/>
        <end position="375"/>
    </location>
</feature>
<dbReference type="GO" id="GO:0005886">
    <property type="term" value="C:plasma membrane"/>
    <property type="evidence" value="ECO:0007669"/>
    <property type="project" value="UniProtKB-SubCell"/>
</dbReference>
<dbReference type="InterPro" id="IPR036772">
    <property type="entry name" value="SRCR-like_dom_sf"/>
</dbReference>
<comment type="caution">
    <text evidence="12">Lacks conserved residue(s) required for the propagation of feature annotation.</text>
</comment>
<reference evidence="15" key="1">
    <citation type="submission" date="2025-08" db="UniProtKB">
        <authorList>
            <consortium name="Ensembl"/>
        </authorList>
    </citation>
    <scope>IDENTIFICATION</scope>
</reference>
<keyword evidence="5" id="KW-0812">Transmembrane</keyword>
<sequence>IKYEEHKNIRRICMLLECLDGDSDVRLVNGYSPCAGRVEVLHEGQWATVCGYGWDMKDAAVVCRQMFCGDAVAAPWRAQFGAGTGSIWMSDMACNGSETALKDCQHTERGVQSCSHSWDAGVICSGRSHVHKKHIYTVQPWHNNIMGESWTMYLNFKTLPDTGEERETPDCMKCSFILIFADHRVVRLVQGAHQCVGRVEMRHGVTWSTVCDSDFDLQDAEVVCRQLGCGIPGHDQVWREEIQCRGNESHIYFCPKSSSKTENCSHDDDHNQILPSLVLFAGYTDSRLVGGPDSCSGRVELQYLSEWGTVCDASWDMRAASVLCRQLQCGTALSDPVSTFFGPGTGSIWLEEVDCKGNETSLWDCPSAMRGQNNCVHKEDVGVVCSEYKEIRLADGCSRQLEVFYNGTWGNVCFNQMNTTTASLICQHLKCGKSGTVSNSCSQLKGAPNWLDNLKCRPHDSALWQCPSSNWGESDCNDDDAYCLFFTKITCPVLAASDVRLVDGDSPCAGRVEVLHEGQWGTVCGRGWDMEDAAVVCRQMFCGDSSEAPGDAHFGEGTGKIWMNYVACNGSESTLKDCGHDDWGFNYCDHSKDAGVICSGRTHVLFSKHPAPAWQTSRWPRSDQRKGNCPEARTRAACWPAGDAGERKAPSAPSKTHQTCTACPETAPACPPEPRQRQCQRPRRAGTTADSGRSLAVKGSPIVSGEKPRHNSACEHDQQRQRAEAALLEWEETCRSWEAQLTEEHHEFHNQREWGPSRLGAVAGVHGGGAAGAGAFVW</sequence>
<feature type="domain" description="SRCR" evidence="14">
    <location>
        <begin position="391"/>
        <end position="492"/>
    </location>
</feature>
<evidence type="ECO:0000256" key="4">
    <source>
        <dbReference type="ARBA" id="ARBA00022525"/>
    </source>
</evidence>
<feature type="disulfide bond" evidence="12">
    <location>
        <begin position="537"/>
        <end position="598"/>
    </location>
</feature>
<dbReference type="InterPro" id="IPR001190">
    <property type="entry name" value="SRCR"/>
</dbReference>
<comment type="subcellular location">
    <subcellularLocation>
        <location evidence="1">Cell membrane</location>
        <topology evidence="1">Single-pass type I membrane protein</topology>
    </subcellularLocation>
    <subcellularLocation>
        <location evidence="2">Secreted</location>
    </subcellularLocation>
</comment>
<evidence type="ECO:0000256" key="5">
    <source>
        <dbReference type="ARBA" id="ARBA00022692"/>
    </source>
</evidence>
<dbReference type="PROSITE" id="PS50287">
    <property type="entry name" value="SRCR_2"/>
    <property type="match status" value="5"/>
</dbReference>
<keyword evidence="11" id="KW-0325">Glycoprotein</keyword>
<feature type="disulfide bond" evidence="12">
    <location>
        <begin position="456"/>
        <end position="466"/>
    </location>
</feature>